<keyword evidence="1 4" id="KW-0812">Transmembrane</keyword>
<protein>
    <recommendedName>
        <fullName evidence="7">MFS transporter</fullName>
    </recommendedName>
</protein>
<evidence type="ECO:0000256" key="1">
    <source>
        <dbReference type="ARBA" id="ARBA00022692"/>
    </source>
</evidence>
<dbReference type="SUPFAM" id="SSF103473">
    <property type="entry name" value="MFS general substrate transporter"/>
    <property type="match status" value="1"/>
</dbReference>
<feature type="transmembrane region" description="Helical" evidence="4">
    <location>
        <begin position="15"/>
        <end position="32"/>
    </location>
</feature>
<sequence length="399" mass="42955">MPGRSISVSEQGRRAVWWLGLSQCVLWGILYYGYSIWQEPLIQSLHVSRVQIAGAFSLGLAVMALLAPWVGRQIDNGDVQRMVRWGLLLAVLGIVGLTLSRMLWSLYLSYALLGAAMATLLYETAFGLVTRAVSDHRERLSALSTITIFGGLASTVFLPLLAWSTSHFGWRITGWAAIPFLIASGVLLEKAVYPYLVADERVDQAKADAAAFEIGLPHIWAFSIVFILCTVSAMTLAVLVIPKLHAEGASAIWAASALGVFGVAQLPGRIWLARHRSEVSATWLTTIPLTSMLLGMIGLAVAPGLFAAFFSIALFGFGSGMMTLARPWLVQQRFGVSQAGRINGRIAKHQGVARAMGPIGAVWLADLGHFDWVFAGFAFAILLVLPLAGRLPAPNTAAA</sequence>
<evidence type="ECO:0000256" key="3">
    <source>
        <dbReference type="ARBA" id="ARBA00023136"/>
    </source>
</evidence>
<feature type="transmembrane region" description="Helical" evidence="4">
    <location>
        <begin position="293"/>
        <end position="317"/>
    </location>
</feature>
<dbReference type="EMBL" id="CP027860">
    <property type="protein sequence ID" value="AVP98151.1"/>
    <property type="molecule type" value="Genomic_DNA"/>
</dbReference>
<evidence type="ECO:0000313" key="5">
    <source>
        <dbReference type="EMBL" id="AVP98151.1"/>
    </source>
</evidence>
<feature type="transmembrane region" description="Helical" evidence="4">
    <location>
        <begin position="110"/>
        <end position="130"/>
    </location>
</feature>
<name>A0A2P1PTJ5_9GAMM</name>
<dbReference type="KEGG" id="xba:C7S18_13530"/>
<reference evidence="5 6" key="1">
    <citation type="submission" date="2018-03" db="EMBL/GenBank/DDBJ databases">
        <title>Ahniella affigens gen. nov., sp. nov., a gammaproteobacterium isolated from sandy soil near a stream.</title>
        <authorList>
            <person name="Ko Y."/>
            <person name="Kim J.-H."/>
        </authorList>
    </citation>
    <scope>NUCLEOTIDE SEQUENCE [LARGE SCALE GENOMIC DNA]</scope>
    <source>
        <strain evidence="5 6">D13</strain>
    </source>
</reference>
<accession>A0A2P1PTJ5</accession>
<dbReference type="Gene3D" id="1.20.1250.20">
    <property type="entry name" value="MFS general substrate transporter like domains"/>
    <property type="match status" value="1"/>
</dbReference>
<keyword evidence="2 4" id="KW-1133">Transmembrane helix</keyword>
<feature type="transmembrane region" description="Helical" evidence="4">
    <location>
        <begin position="142"/>
        <end position="163"/>
    </location>
</feature>
<dbReference type="Pfam" id="PF07690">
    <property type="entry name" value="MFS_1"/>
    <property type="match status" value="1"/>
</dbReference>
<proteinExistence type="predicted"/>
<dbReference type="PANTHER" id="PTHR11360">
    <property type="entry name" value="MONOCARBOXYLATE TRANSPORTER"/>
    <property type="match status" value="1"/>
</dbReference>
<organism evidence="5 6">
    <name type="scientific">Ahniella affigens</name>
    <dbReference type="NCBI Taxonomy" id="2021234"/>
    <lineage>
        <taxon>Bacteria</taxon>
        <taxon>Pseudomonadati</taxon>
        <taxon>Pseudomonadota</taxon>
        <taxon>Gammaproteobacteria</taxon>
        <taxon>Lysobacterales</taxon>
        <taxon>Rhodanobacteraceae</taxon>
        <taxon>Ahniella</taxon>
    </lineage>
</organism>
<evidence type="ECO:0000256" key="2">
    <source>
        <dbReference type="ARBA" id="ARBA00022989"/>
    </source>
</evidence>
<keyword evidence="6" id="KW-1185">Reference proteome</keyword>
<evidence type="ECO:0000256" key="4">
    <source>
        <dbReference type="SAM" id="Phobius"/>
    </source>
</evidence>
<dbReference type="GO" id="GO:0022857">
    <property type="term" value="F:transmembrane transporter activity"/>
    <property type="evidence" value="ECO:0007669"/>
    <property type="project" value="InterPro"/>
</dbReference>
<feature type="transmembrane region" description="Helical" evidence="4">
    <location>
        <begin position="52"/>
        <end position="71"/>
    </location>
</feature>
<keyword evidence="3 4" id="KW-0472">Membrane</keyword>
<feature type="transmembrane region" description="Helical" evidence="4">
    <location>
        <begin position="219"/>
        <end position="240"/>
    </location>
</feature>
<reference evidence="5 6" key="2">
    <citation type="submission" date="2018-03" db="EMBL/GenBank/DDBJ databases">
        <authorList>
            <person name="Keele B.F."/>
        </authorList>
    </citation>
    <scope>NUCLEOTIDE SEQUENCE [LARGE SCALE GENOMIC DNA]</scope>
    <source>
        <strain evidence="5 6">D13</strain>
    </source>
</reference>
<feature type="transmembrane region" description="Helical" evidence="4">
    <location>
        <begin position="83"/>
        <end position="104"/>
    </location>
</feature>
<evidence type="ECO:0008006" key="7">
    <source>
        <dbReference type="Google" id="ProtNLM"/>
    </source>
</evidence>
<feature type="transmembrane region" description="Helical" evidence="4">
    <location>
        <begin position="175"/>
        <end position="198"/>
    </location>
</feature>
<evidence type="ECO:0000313" key="6">
    <source>
        <dbReference type="Proteomes" id="UP000241074"/>
    </source>
</evidence>
<dbReference type="AlphaFoldDB" id="A0A2P1PTJ5"/>
<dbReference type="InterPro" id="IPR011701">
    <property type="entry name" value="MFS"/>
</dbReference>
<dbReference type="InterPro" id="IPR050327">
    <property type="entry name" value="Proton-linked_MCT"/>
</dbReference>
<dbReference type="InterPro" id="IPR036259">
    <property type="entry name" value="MFS_trans_sf"/>
</dbReference>
<feature type="transmembrane region" description="Helical" evidence="4">
    <location>
        <begin position="372"/>
        <end position="393"/>
    </location>
</feature>
<dbReference type="Proteomes" id="UP000241074">
    <property type="component" value="Chromosome"/>
</dbReference>
<feature type="transmembrane region" description="Helical" evidence="4">
    <location>
        <begin position="252"/>
        <end position="272"/>
    </location>
</feature>
<dbReference type="PANTHER" id="PTHR11360:SF284">
    <property type="entry name" value="EG:103B4.3 PROTEIN-RELATED"/>
    <property type="match status" value="1"/>
</dbReference>
<dbReference type="OrthoDB" id="5966585at2"/>
<gene>
    <name evidence="5" type="ORF">C7S18_13530</name>
</gene>